<keyword evidence="3 10" id="KW-0547">Nucleotide-binding</keyword>
<keyword evidence="5" id="KW-0694">RNA-binding</keyword>
<evidence type="ECO:0000256" key="7">
    <source>
        <dbReference type="ARBA" id="ARBA00023146"/>
    </source>
</evidence>
<protein>
    <recommendedName>
        <fullName evidence="1 10">Tyrosine--tRNA ligase</fullName>
        <ecNumber evidence="1 10">6.1.1.1</ecNumber>
    </recommendedName>
    <alternativeName>
        <fullName evidence="8 10">Tyrosyl-tRNA synthetase</fullName>
    </alternativeName>
</protein>
<dbReference type="Pfam" id="PF22421">
    <property type="entry name" value="SYY_C-terminal"/>
    <property type="match status" value="1"/>
</dbReference>
<sequence>MKMAPSRALRSAIIRLFSRDARTITASLCSSCNHQARRSINILPDPPQNALDKTALDPITAMNSRGLIAEVSSRDAPRALVKNPTAAYAGFDPTASSLHVGNLMLILSLIHFQLLGHQPIALVGGATGSIGDPSFRSTERTVMQHDTVHTNTAKITAQLQSIFEKSQLYLNRRALDKGWFQLPPDGMKPVKVLNNLDWFKDMKLLEFLGFAGRQARISTMLARDSVKSRLQSQTGLSFTEFTYQLLQAYDFLYLNTNHSCTVQLGGTDQWGNITAGVDMIRKRNLDVPEAERSNIPAFRRKVYGIVVPLVVNSQGEKFGKSAGNAMWLDSEMLSPFDFFQFFKKTADADVEKYLKYFTFVPLPLIQQVMEEHQSSPSKQIPQRILASEVTELVHGEEESRKAIIMTDVLYDSTEKYKPAEIISAFQSSPHFTSLPYDQVVGKSIIDVAVATGALPTKKGTRRCIAENALSLGFRKITTPEHIVSVDDTMEGKLILLRVGKPKYRVVELVS</sequence>
<dbReference type="OrthoDB" id="337870at2759"/>
<evidence type="ECO:0000256" key="1">
    <source>
        <dbReference type="ARBA" id="ARBA00013160"/>
    </source>
</evidence>
<dbReference type="InterPro" id="IPR014729">
    <property type="entry name" value="Rossmann-like_a/b/a_fold"/>
</dbReference>
<gene>
    <name evidence="12" type="ORF">SmJEL517_g01852</name>
</gene>
<evidence type="ECO:0000256" key="2">
    <source>
        <dbReference type="ARBA" id="ARBA00022598"/>
    </source>
</evidence>
<dbReference type="Gene3D" id="3.40.50.620">
    <property type="entry name" value="HUPs"/>
    <property type="match status" value="1"/>
</dbReference>
<dbReference type="EMBL" id="QEAO01000006">
    <property type="protein sequence ID" value="TPX35990.1"/>
    <property type="molecule type" value="Genomic_DNA"/>
</dbReference>
<dbReference type="SUPFAM" id="SSF55174">
    <property type="entry name" value="Alpha-L RNA-binding motif"/>
    <property type="match status" value="1"/>
</dbReference>
<dbReference type="InterPro" id="IPR024088">
    <property type="entry name" value="Tyr-tRNA-ligase_bac-type"/>
</dbReference>
<dbReference type="GO" id="GO:0005524">
    <property type="term" value="F:ATP binding"/>
    <property type="evidence" value="ECO:0007669"/>
    <property type="project" value="UniProtKB-KW"/>
</dbReference>
<dbReference type="EC" id="6.1.1.1" evidence="1 10"/>
<comment type="similarity">
    <text evidence="10">Belongs to the class-I aminoacyl-tRNA synthetase family.</text>
</comment>
<evidence type="ECO:0000259" key="11">
    <source>
        <dbReference type="Pfam" id="PF22421"/>
    </source>
</evidence>
<evidence type="ECO:0000256" key="3">
    <source>
        <dbReference type="ARBA" id="ARBA00022741"/>
    </source>
</evidence>
<dbReference type="InterPro" id="IPR054608">
    <property type="entry name" value="SYY-like_C"/>
</dbReference>
<dbReference type="Gene3D" id="1.10.240.10">
    <property type="entry name" value="Tyrosyl-Transfer RNA Synthetase"/>
    <property type="match status" value="1"/>
</dbReference>
<proteinExistence type="inferred from homology"/>
<dbReference type="Proteomes" id="UP000319731">
    <property type="component" value="Unassembled WGS sequence"/>
</dbReference>
<keyword evidence="2 10" id="KW-0436">Ligase</keyword>
<dbReference type="InterPro" id="IPR002305">
    <property type="entry name" value="aa-tRNA-synth_Ic"/>
</dbReference>
<dbReference type="Pfam" id="PF00579">
    <property type="entry name" value="tRNA-synt_1b"/>
    <property type="match status" value="1"/>
</dbReference>
<dbReference type="FunFam" id="1.10.240.10:FF:000001">
    <property type="entry name" value="Tyrosine--tRNA ligase"/>
    <property type="match status" value="1"/>
</dbReference>
<keyword evidence="6 10" id="KW-0648">Protein biosynthesis</keyword>
<accession>A0A507C3A0</accession>
<keyword evidence="13" id="KW-1185">Reference proteome</keyword>
<dbReference type="Gene3D" id="3.10.290.10">
    <property type="entry name" value="RNA-binding S4 domain"/>
    <property type="match status" value="1"/>
</dbReference>
<keyword evidence="7 10" id="KW-0030">Aminoacyl-tRNA synthetase</keyword>
<comment type="catalytic activity">
    <reaction evidence="9 10">
        <text>tRNA(Tyr) + L-tyrosine + ATP = L-tyrosyl-tRNA(Tyr) + AMP + diphosphate + H(+)</text>
        <dbReference type="Rhea" id="RHEA:10220"/>
        <dbReference type="Rhea" id="RHEA-COMP:9706"/>
        <dbReference type="Rhea" id="RHEA-COMP:9707"/>
        <dbReference type="ChEBI" id="CHEBI:15378"/>
        <dbReference type="ChEBI" id="CHEBI:30616"/>
        <dbReference type="ChEBI" id="CHEBI:33019"/>
        <dbReference type="ChEBI" id="CHEBI:58315"/>
        <dbReference type="ChEBI" id="CHEBI:78442"/>
        <dbReference type="ChEBI" id="CHEBI:78536"/>
        <dbReference type="ChEBI" id="CHEBI:456215"/>
        <dbReference type="EC" id="6.1.1.1"/>
    </reaction>
</comment>
<dbReference type="GO" id="GO:0004831">
    <property type="term" value="F:tyrosine-tRNA ligase activity"/>
    <property type="evidence" value="ECO:0007669"/>
    <property type="project" value="UniProtKB-EC"/>
</dbReference>
<evidence type="ECO:0000256" key="6">
    <source>
        <dbReference type="ARBA" id="ARBA00022917"/>
    </source>
</evidence>
<dbReference type="PANTHER" id="PTHR11766:SF0">
    <property type="entry name" value="TYROSINE--TRNA LIGASE, MITOCHONDRIAL"/>
    <property type="match status" value="1"/>
</dbReference>
<dbReference type="InterPro" id="IPR024107">
    <property type="entry name" value="Tyr-tRNA-ligase_bac_1"/>
</dbReference>
<dbReference type="NCBIfam" id="TIGR00234">
    <property type="entry name" value="tyrS"/>
    <property type="match status" value="1"/>
</dbReference>
<dbReference type="InterPro" id="IPR036986">
    <property type="entry name" value="S4_RNA-bd_sf"/>
</dbReference>
<dbReference type="GO" id="GO:0005739">
    <property type="term" value="C:mitochondrion"/>
    <property type="evidence" value="ECO:0007669"/>
    <property type="project" value="TreeGrafter"/>
</dbReference>
<reference evidence="12 13" key="1">
    <citation type="journal article" date="2019" name="Sci. Rep.">
        <title>Comparative genomics of chytrid fungi reveal insights into the obligate biotrophic and pathogenic lifestyle of Synchytrium endobioticum.</title>
        <authorList>
            <person name="van de Vossenberg B.T.L.H."/>
            <person name="Warris S."/>
            <person name="Nguyen H.D.T."/>
            <person name="van Gent-Pelzer M.P.E."/>
            <person name="Joly D.L."/>
            <person name="van de Geest H.C."/>
            <person name="Bonants P.J.M."/>
            <person name="Smith D.S."/>
            <person name="Levesque C.A."/>
            <person name="van der Lee T.A.J."/>
        </authorList>
    </citation>
    <scope>NUCLEOTIDE SEQUENCE [LARGE SCALE GENOMIC DNA]</scope>
    <source>
        <strain evidence="12 13">JEL517</strain>
    </source>
</reference>
<evidence type="ECO:0000256" key="5">
    <source>
        <dbReference type="ARBA" id="ARBA00022884"/>
    </source>
</evidence>
<evidence type="ECO:0000256" key="4">
    <source>
        <dbReference type="ARBA" id="ARBA00022840"/>
    </source>
</evidence>
<dbReference type="InterPro" id="IPR002307">
    <property type="entry name" value="Tyr-tRNA-ligase"/>
</dbReference>
<name>A0A507C3A0_9FUNG</name>
<evidence type="ECO:0000256" key="10">
    <source>
        <dbReference type="RuleBase" id="RU361234"/>
    </source>
</evidence>
<dbReference type="SUPFAM" id="SSF52374">
    <property type="entry name" value="Nucleotidylyl transferase"/>
    <property type="match status" value="1"/>
</dbReference>
<dbReference type="PRINTS" id="PR01040">
    <property type="entry name" value="TRNASYNTHTYR"/>
</dbReference>
<dbReference type="CDD" id="cd00805">
    <property type="entry name" value="TyrRS_core"/>
    <property type="match status" value="1"/>
</dbReference>
<comment type="caution">
    <text evidence="12">The sequence shown here is derived from an EMBL/GenBank/DDBJ whole genome shotgun (WGS) entry which is preliminary data.</text>
</comment>
<keyword evidence="4 10" id="KW-0067">ATP-binding</keyword>
<evidence type="ECO:0000256" key="9">
    <source>
        <dbReference type="ARBA" id="ARBA00048248"/>
    </source>
</evidence>
<dbReference type="GeneID" id="42003077"/>
<dbReference type="GO" id="GO:0005829">
    <property type="term" value="C:cytosol"/>
    <property type="evidence" value="ECO:0007669"/>
    <property type="project" value="TreeGrafter"/>
</dbReference>
<dbReference type="GO" id="GO:0006437">
    <property type="term" value="P:tyrosyl-tRNA aminoacylation"/>
    <property type="evidence" value="ECO:0007669"/>
    <property type="project" value="InterPro"/>
</dbReference>
<dbReference type="HAMAP" id="MF_02006">
    <property type="entry name" value="Tyr_tRNA_synth_type1"/>
    <property type="match status" value="1"/>
</dbReference>
<feature type="domain" description="Tyrosine--tRNA ligase SYY-like C-terminal" evidence="11">
    <location>
        <begin position="441"/>
        <end position="506"/>
    </location>
</feature>
<dbReference type="AlphaFoldDB" id="A0A507C3A0"/>
<dbReference type="GO" id="GO:0003723">
    <property type="term" value="F:RNA binding"/>
    <property type="evidence" value="ECO:0007669"/>
    <property type="project" value="UniProtKB-KW"/>
</dbReference>
<dbReference type="PANTHER" id="PTHR11766">
    <property type="entry name" value="TYROSYL-TRNA SYNTHETASE"/>
    <property type="match status" value="1"/>
</dbReference>
<evidence type="ECO:0000313" key="13">
    <source>
        <dbReference type="Proteomes" id="UP000319731"/>
    </source>
</evidence>
<dbReference type="STRING" id="1806994.A0A507C3A0"/>
<dbReference type="RefSeq" id="XP_031026375.1">
    <property type="nucleotide sequence ID" value="XM_031167780.1"/>
</dbReference>
<evidence type="ECO:0000313" key="12">
    <source>
        <dbReference type="EMBL" id="TPX35990.1"/>
    </source>
</evidence>
<organism evidence="12 13">
    <name type="scientific">Synchytrium microbalum</name>
    <dbReference type="NCBI Taxonomy" id="1806994"/>
    <lineage>
        <taxon>Eukaryota</taxon>
        <taxon>Fungi</taxon>
        <taxon>Fungi incertae sedis</taxon>
        <taxon>Chytridiomycota</taxon>
        <taxon>Chytridiomycota incertae sedis</taxon>
        <taxon>Chytridiomycetes</taxon>
        <taxon>Synchytriales</taxon>
        <taxon>Synchytriaceae</taxon>
        <taxon>Synchytrium</taxon>
    </lineage>
</organism>
<evidence type="ECO:0000256" key="8">
    <source>
        <dbReference type="ARBA" id="ARBA00033323"/>
    </source>
</evidence>